<organism evidence="2 3">
    <name type="scientific">Racocetra fulgida</name>
    <dbReference type="NCBI Taxonomy" id="60492"/>
    <lineage>
        <taxon>Eukaryota</taxon>
        <taxon>Fungi</taxon>
        <taxon>Fungi incertae sedis</taxon>
        <taxon>Mucoromycota</taxon>
        <taxon>Glomeromycotina</taxon>
        <taxon>Glomeromycetes</taxon>
        <taxon>Diversisporales</taxon>
        <taxon>Gigasporaceae</taxon>
        <taxon>Racocetra</taxon>
    </lineage>
</organism>
<protein>
    <submittedName>
        <fullName evidence="2">11366_t:CDS:1</fullName>
    </submittedName>
</protein>
<dbReference type="Proteomes" id="UP000789396">
    <property type="component" value="Unassembled WGS sequence"/>
</dbReference>
<evidence type="ECO:0000313" key="3">
    <source>
        <dbReference type="Proteomes" id="UP000789396"/>
    </source>
</evidence>
<sequence length="282" mass="31860">KPDIIALEATDIDYISSFDFKYNNIPETPLSTTSKSHSDITSIADEFRSTSQTPNKRRRSTHTSTSQAMCPPLPVTSQKLNSFDANTEITSSGKGKKKLSDLALDSLNLGLESVENWVEIETKWVEFDDSECYDLLRAFSHLSLTRHPNKPTHIAVCASCKTTAKRRSAPLLSPIPEELANVPMYYRRWLSPIHLSCSLGRAERANQFTHYRHLTGEFERNIIRADLPDPQSESVLYNLVRTHQIHRCRPDKCNGPPLPGEQCHKKFPAPLSNCTYFDPSSL</sequence>
<gene>
    <name evidence="2" type="ORF">RFULGI_LOCUS6990</name>
</gene>
<name>A0A9N9CRL4_9GLOM</name>
<keyword evidence="3" id="KW-1185">Reference proteome</keyword>
<feature type="region of interest" description="Disordered" evidence="1">
    <location>
        <begin position="48"/>
        <end position="74"/>
    </location>
</feature>
<feature type="non-terminal residue" evidence="2">
    <location>
        <position position="1"/>
    </location>
</feature>
<dbReference type="EMBL" id="CAJVPZ010009655">
    <property type="protein sequence ID" value="CAG8611386.1"/>
    <property type="molecule type" value="Genomic_DNA"/>
</dbReference>
<evidence type="ECO:0000313" key="2">
    <source>
        <dbReference type="EMBL" id="CAG8611386.1"/>
    </source>
</evidence>
<proteinExistence type="predicted"/>
<feature type="non-terminal residue" evidence="2">
    <location>
        <position position="282"/>
    </location>
</feature>
<dbReference type="AlphaFoldDB" id="A0A9N9CRL4"/>
<comment type="caution">
    <text evidence="2">The sequence shown here is derived from an EMBL/GenBank/DDBJ whole genome shotgun (WGS) entry which is preliminary data.</text>
</comment>
<evidence type="ECO:0000256" key="1">
    <source>
        <dbReference type="SAM" id="MobiDB-lite"/>
    </source>
</evidence>
<reference evidence="2" key="1">
    <citation type="submission" date="2021-06" db="EMBL/GenBank/DDBJ databases">
        <authorList>
            <person name="Kallberg Y."/>
            <person name="Tangrot J."/>
            <person name="Rosling A."/>
        </authorList>
    </citation>
    <scope>NUCLEOTIDE SEQUENCE</scope>
    <source>
        <strain evidence="2">IN212</strain>
    </source>
</reference>
<accession>A0A9N9CRL4</accession>
<dbReference type="OrthoDB" id="2440770at2759"/>